<dbReference type="PANTHER" id="PTHR36223:SF1">
    <property type="entry name" value="TRANSCRIPTION ELONGATION FACTOR EAF N-TERMINAL DOMAIN-CONTAINING PROTEIN"/>
    <property type="match status" value="1"/>
</dbReference>
<dbReference type="Pfam" id="PF25534">
    <property type="entry name" value="DUF7918"/>
    <property type="match status" value="1"/>
</dbReference>
<keyword evidence="4" id="KW-1185">Reference proteome</keyword>
<evidence type="ECO:0000313" key="3">
    <source>
        <dbReference type="EMBL" id="KAK3171107.1"/>
    </source>
</evidence>
<evidence type="ECO:0000256" key="1">
    <source>
        <dbReference type="SAM" id="MobiDB-lite"/>
    </source>
</evidence>
<dbReference type="InterPro" id="IPR057678">
    <property type="entry name" value="DUF7918"/>
</dbReference>
<feature type="compositionally biased region" description="Basic and acidic residues" evidence="1">
    <location>
        <begin position="263"/>
        <end position="275"/>
    </location>
</feature>
<organism evidence="3 4">
    <name type="scientific">Lepraria neglecta</name>
    <dbReference type="NCBI Taxonomy" id="209136"/>
    <lineage>
        <taxon>Eukaryota</taxon>
        <taxon>Fungi</taxon>
        <taxon>Dikarya</taxon>
        <taxon>Ascomycota</taxon>
        <taxon>Pezizomycotina</taxon>
        <taxon>Lecanoromycetes</taxon>
        <taxon>OSLEUM clade</taxon>
        <taxon>Lecanoromycetidae</taxon>
        <taxon>Lecanorales</taxon>
        <taxon>Lecanorineae</taxon>
        <taxon>Stereocaulaceae</taxon>
        <taxon>Lepraria</taxon>
    </lineage>
</organism>
<gene>
    <name evidence="3" type="ORF">OEA41_003191</name>
</gene>
<comment type="caution">
    <text evidence="3">The sequence shown here is derived from an EMBL/GenBank/DDBJ whole genome shotgun (WGS) entry which is preliminary data.</text>
</comment>
<evidence type="ECO:0000313" key="4">
    <source>
        <dbReference type="Proteomes" id="UP001276659"/>
    </source>
</evidence>
<dbReference type="AlphaFoldDB" id="A0AAD9Z6I8"/>
<feature type="domain" description="DUF7918" evidence="2">
    <location>
        <begin position="7"/>
        <end position="212"/>
    </location>
</feature>
<dbReference type="Proteomes" id="UP001276659">
    <property type="component" value="Unassembled WGS sequence"/>
</dbReference>
<reference evidence="3" key="1">
    <citation type="submission" date="2022-11" db="EMBL/GenBank/DDBJ databases">
        <title>Chromosomal genome sequence assembly and mating type (MAT) locus characterization of the leprose asexual lichenized fungus Lepraria neglecta (Nyl.) Erichsen.</title>
        <authorList>
            <person name="Allen J.L."/>
            <person name="Pfeffer B."/>
        </authorList>
    </citation>
    <scope>NUCLEOTIDE SEQUENCE</scope>
    <source>
        <strain evidence="3">Allen 5258</strain>
    </source>
</reference>
<name>A0AAD9Z6I8_9LECA</name>
<feature type="region of interest" description="Disordered" evidence="1">
    <location>
        <begin position="242"/>
        <end position="302"/>
    </location>
</feature>
<dbReference type="PANTHER" id="PTHR36223">
    <property type="entry name" value="BETA-LACTAMASE-TYPE TRANSPEPTIDASE FOLD DOMAIN CONTAINING PROTEIN"/>
    <property type="match status" value="1"/>
</dbReference>
<accession>A0AAD9Z6I8</accession>
<protein>
    <recommendedName>
        <fullName evidence="2">DUF7918 domain-containing protein</fullName>
    </recommendedName>
</protein>
<proteinExistence type="predicted"/>
<feature type="compositionally biased region" description="Basic and acidic residues" evidence="1">
    <location>
        <begin position="242"/>
        <end position="256"/>
    </location>
</feature>
<evidence type="ECO:0000259" key="2">
    <source>
        <dbReference type="Pfam" id="PF25534"/>
    </source>
</evidence>
<dbReference type="EMBL" id="JASNWA010000008">
    <property type="protein sequence ID" value="KAK3171107.1"/>
    <property type="molecule type" value="Genomic_DNA"/>
</dbReference>
<sequence>MGLLKRINVTIAVNGQELHEYDNELANPCHYNSASKYVEATSGAQFETKASALNGFYVDNDLFLKKNAKPDRAWDEVFEGARRHGSTGWECKPFTFAEVLSLEDSSSTSSQDRLTDLGTITVQFIGHKVIGLSSSKSRDEFGDLDDAPELSEKALKGMSVTYGAKLGEGQSHEAVTVYKTKVSNRKRPPIATFEFKYRSRKALQGMLLIPRTPSPPGSPTPVPLEERPIDGLTPEEMRELLKRHQARQRTEREANVKNESGVESERSLKRERNEEYDGLMASASARRARTRPFTNAEVVELD</sequence>